<feature type="domain" description="RecQ mediated genome instability protein 1 OB-fold" evidence="1">
    <location>
        <begin position="72"/>
        <end position="236"/>
    </location>
</feature>
<dbReference type="OrthoDB" id="341511at2759"/>
<evidence type="ECO:0000259" key="1">
    <source>
        <dbReference type="Pfam" id="PF08585"/>
    </source>
</evidence>
<evidence type="ECO:0000313" key="3">
    <source>
        <dbReference type="Proteomes" id="UP000785200"/>
    </source>
</evidence>
<protein>
    <recommendedName>
        <fullName evidence="1">RecQ mediated genome instability protein 1 OB-fold domain-containing protein</fullName>
    </recommendedName>
</protein>
<dbReference type="InterPro" id="IPR042470">
    <property type="entry name" value="RMI1_N_C_sf"/>
</dbReference>
<proteinExistence type="predicted"/>
<keyword evidence="3" id="KW-1185">Reference proteome</keyword>
<dbReference type="Gene3D" id="2.40.50.770">
    <property type="entry name" value="RecQ-mediated genome instability protein Rmi1, C-terminal domain"/>
    <property type="match status" value="1"/>
</dbReference>
<dbReference type="AlphaFoldDB" id="A0A9P7AUZ0"/>
<dbReference type="Pfam" id="PF08585">
    <property type="entry name" value="RMI1_N_C"/>
    <property type="match status" value="1"/>
</dbReference>
<dbReference type="EMBL" id="VNKQ01000013">
    <property type="protein sequence ID" value="KAG0647114.1"/>
    <property type="molecule type" value="Genomic_DNA"/>
</dbReference>
<gene>
    <name evidence="2" type="ORF">D0Z07_6915</name>
</gene>
<organism evidence="2 3">
    <name type="scientific">Hyphodiscus hymeniophilus</name>
    <dbReference type="NCBI Taxonomy" id="353542"/>
    <lineage>
        <taxon>Eukaryota</taxon>
        <taxon>Fungi</taxon>
        <taxon>Dikarya</taxon>
        <taxon>Ascomycota</taxon>
        <taxon>Pezizomycotina</taxon>
        <taxon>Leotiomycetes</taxon>
        <taxon>Helotiales</taxon>
        <taxon>Hyphodiscaceae</taxon>
        <taxon>Hyphodiscus</taxon>
    </lineage>
</organism>
<evidence type="ECO:0000313" key="2">
    <source>
        <dbReference type="EMBL" id="KAG0647114.1"/>
    </source>
</evidence>
<dbReference type="Proteomes" id="UP000785200">
    <property type="component" value="Unassembled WGS sequence"/>
</dbReference>
<dbReference type="InterPro" id="IPR013894">
    <property type="entry name" value="RMI1_OB"/>
</dbReference>
<sequence>MTTPTLQDLTQSLLSQNLPPPHPAFLAPILNPAGSQRIPPLQALTATAKVRLLNSDFTAPNILDQNKAHAFPAGFSDVTVAERKLAFDVVVQVRDVEDIGRSKWEQIESLESERKGESTKGRQVIRILPSIADEAPSTAATQVPAGAQQAAQMKSSGPFKLLLQDFRGAIVYGFDLHRVEKIGFPGTGNGAMSIGCKILLKKGTKVARGMVLLEPAFTVLLGGKIEGLDKGWREGREKSLREAIGDGKRRREDADVAAD</sequence>
<accession>A0A9P7AUZ0</accession>
<comment type="caution">
    <text evidence="2">The sequence shown here is derived from an EMBL/GenBank/DDBJ whole genome shotgun (WGS) entry which is preliminary data.</text>
</comment>
<dbReference type="SMART" id="SM01161">
    <property type="entry name" value="DUF1767"/>
    <property type="match status" value="1"/>
</dbReference>
<name>A0A9P7AUZ0_9HELO</name>
<reference evidence="2" key="1">
    <citation type="submission" date="2019-07" db="EMBL/GenBank/DDBJ databases">
        <title>Hyphodiscus hymeniophilus genome sequencing and assembly.</title>
        <authorList>
            <person name="Kramer G."/>
            <person name="Nodwell J."/>
        </authorList>
    </citation>
    <scope>NUCLEOTIDE SEQUENCE</scope>
    <source>
        <strain evidence="2">ATCC 34498</strain>
    </source>
</reference>